<reference evidence="3" key="1">
    <citation type="submission" date="2017-01" db="EMBL/GenBank/DDBJ databases">
        <authorList>
            <person name="Varghese N."/>
            <person name="Submissions S."/>
        </authorList>
    </citation>
    <scope>NUCLEOTIDE SEQUENCE [LARGE SCALE GENOMIC DNA]</scope>
    <source>
        <strain evidence="3">DSM 46698</strain>
    </source>
</reference>
<protein>
    <submittedName>
        <fullName evidence="2">Outer membrane protein beta-barrel domain-containing protein</fullName>
    </submittedName>
</protein>
<organism evidence="2 3">
    <name type="scientific">Belliella pelovolcani</name>
    <dbReference type="NCBI Taxonomy" id="529505"/>
    <lineage>
        <taxon>Bacteria</taxon>
        <taxon>Pseudomonadati</taxon>
        <taxon>Bacteroidota</taxon>
        <taxon>Cytophagia</taxon>
        <taxon>Cytophagales</taxon>
        <taxon>Cyclobacteriaceae</taxon>
        <taxon>Belliella</taxon>
    </lineage>
</organism>
<sequence>MKKSLYLTLLIALIGFTESYAQGLNFGIKGGANFANFAGNVEDFNQESITSYHAGAFVELGISSNFSIQPELLYSTVGSNLTFAGAQEDFKNELGYLSIPVLARIYLIPNRLSLDLGPQVSFLMSESQNVDVSDSNTFDFALAGGATLHLLGPLFVQGRYNLGLTDVKPDAEVTNRVVQLSVGLRF</sequence>
<feature type="domain" description="Outer membrane protein beta-barrel" evidence="1">
    <location>
        <begin position="21"/>
        <end position="167"/>
    </location>
</feature>
<evidence type="ECO:0000259" key="1">
    <source>
        <dbReference type="Pfam" id="PF13568"/>
    </source>
</evidence>
<gene>
    <name evidence="2" type="ORF">SAMN05421761_11748</name>
</gene>
<keyword evidence="3" id="KW-1185">Reference proteome</keyword>
<evidence type="ECO:0000313" key="3">
    <source>
        <dbReference type="Proteomes" id="UP000186026"/>
    </source>
</evidence>
<dbReference type="Proteomes" id="UP000186026">
    <property type="component" value="Unassembled WGS sequence"/>
</dbReference>
<dbReference type="SUPFAM" id="SSF56925">
    <property type="entry name" value="OMPA-like"/>
    <property type="match status" value="1"/>
</dbReference>
<dbReference type="AlphaFoldDB" id="A0A1N7PL17"/>
<name>A0A1N7PL17_9BACT</name>
<dbReference type="OrthoDB" id="947434at2"/>
<dbReference type="InterPro" id="IPR025665">
    <property type="entry name" value="Beta-barrel_OMP_2"/>
</dbReference>
<dbReference type="Pfam" id="PF13568">
    <property type="entry name" value="OMP_b-brl_2"/>
    <property type="match status" value="1"/>
</dbReference>
<proteinExistence type="predicted"/>
<evidence type="ECO:0000313" key="2">
    <source>
        <dbReference type="EMBL" id="SIT11281.1"/>
    </source>
</evidence>
<accession>A0A1N7PL17</accession>
<dbReference type="InterPro" id="IPR011250">
    <property type="entry name" value="OMP/PagP_B-barrel"/>
</dbReference>
<dbReference type="STRING" id="529505.SAMN05421761_11748"/>
<dbReference type="EMBL" id="FTOP01000017">
    <property type="protein sequence ID" value="SIT11281.1"/>
    <property type="molecule type" value="Genomic_DNA"/>
</dbReference>
<dbReference type="RefSeq" id="WP_076502732.1">
    <property type="nucleotide sequence ID" value="NZ_FTOP01000017.1"/>
</dbReference>